<sequence length="637" mass="73161">IYDILKQHQHEVNEIRAEKIARVANPLALVVAQQPVYHPQTHPTYYNQNSSTRTQQAVTRNRGKAIVNSPQPIYDQEPSMVDDDDDDETSKDKEIDKLMVLISLSFKKIYKPTNNNLRTSSNTSRDYSPRIHRNAGYESQRSGNVVRARETIGSLMEEAGIQLNAEQADWNDDTDDESNDQELEAHYMYMAKIQEVSPDADDSGPIFDTEPEKKVQNDDHYDVFAIECQHPEQSNSIHKTYLIEQDSHNVSIELVDMNYDSKQIDQNDEDVDLAKERELLASLIEKLKCEIDETKNRNTLLETSNKVLVEKLKSEIADFKNKNKSLTEANNKLSEENDLLSYNKYTQTINDLNQTISEMKNKLSAHQDTISILKQQKDAQIKLYKSRKDKEIEKVIDLENKVKVFDNIVYKTGQSVQTMNMLNNKCRTSFAKPELFKKAKQANPHLYDIGVNPTTSVSRPHVKSNPIGDRVMCNNSQGKKQEVEDQRRNVKLSKSKTSVTAFAKTLKKTVSSEPNQKPRNITRKLYERVSKTCSWWHPKFTPSRYKWKPKFGQENVNPNLVEIVLFIIDSGCSKHMTRNLKLLINFMEKFLGTVKFGNNQIATIIGYGDLVQGAVTIKRVYYVEGLSCFLEVNVLYS</sequence>
<comment type="caution">
    <text evidence="4">The sequence shown here is derived from an EMBL/GenBank/DDBJ whole genome shotgun (WGS) entry which is preliminary data.</text>
</comment>
<organism evidence="4">
    <name type="scientific">Tanacetum cinerariifolium</name>
    <name type="common">Dalmatian daisy</name>
    <name type="synonym">Chrysanthemum cinerariifolium</name>
    <dbReference type="NCBI Taxonomy" id="118510"/>
    <lineage>
        <taxon>Eukaryota</taxon>
        <taxon>Viridiplantae</taxon>
        <taxon>Streptophyta</taxon>
        <taxon>Embryophyta</taxon>
        <taxon>Tracheophyta</taxon>
        <taxon>Spermatophyta</taxon>
        <taxon>Magnoliopsida</taxon>
        <taxon>eudicotyledons</taxon>
        <taxon>Gunneridae</taxon>
        <taxon>Pentapetalae</taxon>
        <taxon>asterids</taxon>
        <taxon>campanulids</taxon>
        <taxon>Asterales</taxon>
        <taxon>Asteraceae</taxon>
        <taxon>Asteroideae</taxon>
        <taxon>Anthemideae</taxon>
        <taxon>Anthemidinae</taxon>
        <taxon>Tanacetum</taxon>
    </lineage>
</organism>
<dbReference type="InterPro" id="IPR054722">
    <property type="entry name" value="PolX-like_BBD"/>
</dbReference>
<proteinExistence type="predicted"/>
<evidence type="ECO:0000256" key="2">
    <source>
        <dbReference type="SAM" id="MobiDB-lite"/>
    </source>
</evidence>
<evidence type="ECO:0000313" key="4">
    <source>
        <dbReference type="EMBL" id="GFA15901.1"/>
    </source>
</evidence>
<feature type="non-terminal residue" evidence="4">
    <location>
        <position position="1"/>
    </location>
</feature>
<keyword evidence="1" id="KW-0175">Coiled coil</keyword>
<evidence type="ECO:0000259" key="3">
    <source>
        <dbReference type="Pfam" id="PF22936"/>
    </source>
</evidence>
<name>A0A699J7L9_TANCI</name>
<accession>A0A699J7L9</accession>
<feature type="domain" description="Retrovirus-related Pol polyprotein from transposon TNT 1-94-like beta-barrel" evidence="3">
    <location>
        <begin position="566"/>
        <end position="628"/>
    </location>
</feature>
<dbReference type="EMBL" id="BKCJ010378095">
    <property type="protein sequence ID" value="GFA15901.1"/>
    <property type="molecule type" value="Genomic_DNA"/>
</dbReference>
<reference evidence="4" key="1">
    <citation type="journal article" date="2019" name="Sci. Rep.">
        <title>Draft genome of Tanacetum cinerariifolium, the natural source of mosquito coil.</title>
        <authorList>
            <person name="Yamashiro T."/>
            <person name="Shiraishi A."/>
            <person name="Satake H."/>
            <person name="Nakayama K."/>
        </authorList>
    </citation>
    <scope>NUCLEOTIDE SEQUENCE</scope>
</reference>
<dbReference type="AlphaFoldDB" id="A0A699J7L9"/>
<feature type="compositionally biased region" description="Acidic residues" evidence="2">
    <location>
        <begin position="80"/>
        <end position="89"/>
    </location>
</feature>
<feature type="region of interest" description="Disordered" evidence="2">
    <location>
        <begin position="69"/>
        <end position="91"/>
    </location>
</feature>
<evidence type="ECO:0000256" key="1">
    <source>
        <dbReference type="SAM" id="Coils"/>
    </source>
</evidence>
<dbReference type="Pfam" id="PF22936">
    <property type="entry name" value="Pol_BBD"/>
    <property type="match status" value="1"/>
</dbReference>
<protein>
    <submittedName>
        <fullName evidence="4">Integrase, catalytic region, zinc finger, CCHC-type, peptidase aspartic, catalytic</fullName>
    </submittedName>
</protein>
<feature type="coiled-coil region" evidence="1">
    <location>
        <begin position="277"/>
        <end position="401"/>
    </location>
</feature>
<gene>
    <name evidence="4" type="ORF">Tci_587873</name>
</gene>